<dbReference type="PANTHER" id="PTHR30273">
    <property type="entry name" value="PERIPLASMIC SIGNAL SENSOR AND SIGMA FACTOR ACTIVATOR FECR-RELATED"/>
    <property type="match status" value="1"/>
</dbReference>
<dbReference type="AlphaFoldDB" id="A0A495VL66"/>
<evidence type="ECO:0000259" key="1">
    <source>
        <dbReference type="Pfam" id="PF04773"/>
    </source>
</evidence>
<name>A0A495VL66_9RHOO</name>
<dbReference type="OrthoDB" id="1100567at2"/>
<dbReference type="PANTHER" id="PTHR30273:SF2">
    <property type="entry name" value="PROTEIN FECR"/>
    <property type="match status" value="1"/>
</dbReference>
<dbReference type="GO" id="GO:0016989">
    <property type="term" value="F:sigma factor antagonist activity"/>
    <property type="evidence" value="ECO:0007669"/>
    <property type="project" value="TreeGrafter"/>
</dbReference>
<evidence type="ECO:0000313" key="3">
    <source>
        <dbReference type="EMBL" id="RKT49640.1"/>
    </source>
</evidence>
<keyword evidence="4" id="KW-1185">Reference proteome</keyword>
<dbReference type="PIRSF" id="PIRSF018266">
    <property type="entry name" value="FecR"/>
    <property type="match status" value="1"/>
</dbReference>
<dbReference type="InterPro" id="IPR012373">
    <property type="entry name" value="Ferrdict_sens_TM"/>
</dbReference>
<comment type="caution">
    <text evidence="3">The sequence shown here is derived from an EMBL/GenBank/DDBJ whole genome shotgun (WGS) entry which is preliminary data.</text>
</comment>
<feature type="domain" description="FecR N-terminal" evidence="2">
    <location>
        <begin position="23"/>
        <end position="64"/>
    </location>
</feature>
<protein>
    <submittedName>
        <fullName evidence="3">FecR family protein</fullName>
    </submittedName>
</protein>
<proteinExistence type="predicted"/>
<dbReference type="InterPro" id="IPR032623">
    <property type="entry name" value="FecR_N"/>
</dbReference>
<dbReference type="RefSeq" id="WP_121459563.1">
    <property type="nucleotide sequence ID" value="NZ_RBXP01000020.1"/>
</dbReference>
<feature type="domain" description="FecR protein" evidence="1">
    <location>
        <begin position="126"/>
        <end position="221"/>
    </location>
</feature>
<dbReference type="Gene3D" id="2.60.120.1440">
    <property type="match status" value="1"/>
</dbReference>
<dbReference type="Pfam" id="PF04773">
    <property type="entry name" value="FecR"/>
    <property type="match status" value="1"/>
</dbReference>
<dbReference type="Proteomes" id="UP000270626">
    <property type="component" value="Unassembled WGS sequence"/>
</dbReference>
<gene>
    <name evidence="3" type="ORF">DFR40_3306</name>
</gene>
<dbReference type="Pfam" id="PF16220">
    <property type="entry name" value="DUF4880"/>
    <property type="match status" value="1"/>
</dbReference>
<evidence type="ECO:0000313" key="4">
    <source>
        <dbReference type="Proteomes" id="UP000270626"/>
    </source>
</evidence>
<dbReference type="EMBL" id="RBXP01000020">
    <property type="protein sequence ID" value="RKT49640.1"/>
    <property type="molecule type" value="Genomic_DNA"/>
</dbReference>
<organism evidence="3 4">
    <name type="scientific">Azonexus fungiphilus</name>
    <dbReference type="NCBI Taxonomy" id="146940"/>
    <lineage>
        <taxon>Bacteria</taxon>
        <taxon>Pseudomonadati</taxon>
        <taxon>Pseudomonadota</taxon>
        <taxon>Betaproteobacteria</taxon>
        <taxon>Rhodocyclales</taxon>
        <taxon>Azonexaceae</taxon>
        <taxon>Azonexus</taxon>
    </lineage>
</organism>
<evidence type="ECO:0000259" key="2">
    <source>
        <dbReference type="Pfam" id="PF16220"/>
    </source>
</evidence>
<sequence>MIEHLPPADGFLPKTAVDREIARQAVTWLVELQTAAPGSGIEQAIRDWRARDPAHEAAWQHIETVNARLGSLASPLGSALARAALSRPASRSRRQAIKLLAGALFAGGSLLAVERQTPWPAWVADERSGTGQRRRLQLADGSRLLLNSDSAVNLVFSAKTREVQLLRGEILVDTGRDEAHAPPRRFRVTTPHGELTPLGTRFAVRLHDDRTRLDVFAGAVEIRPAGDRRRLTVDAGESAEFAEPAVLATGHADADRIAWQDEMLVASRMRLADFVAELDRHRRGRLHCDPAVGELRISGSFPLADPERILDALRSTLPVEIHYLTRYWATVRPAARG</sequence>
<accession>A0A495VL66</accession>
<reference evidence="3 4" key="1">
    <citation type="submission" date="2018-10" db="EMBL/GenBank/DDBJ databases">
        <title>Genomic Encyclopedia of Type Strains, Phase IV (KMG-IV): sequencing the most valuable type-strain genomes for metagenomic binning, comparative biology and taxonomic classification.</title>
        <authorList>
            <person name="Goeker M."/>
        </authorList>
    </citation>
    <scope>NUCLEOTIDE SEQUENCE [LARGE SCALE GENOMIC DNA]</scope>
    <source>
        <strain evidence="3 4">DSM 23841</strain>
    </source>
</reference>
<dbReference type="InterPro" id="IPR006860">
    <property type="entry name" value="FecR"/>
</dbReference>